<dbReference type="EMBL" id="CAKLPY010000001">
    <property type="protein sequence ID" value="CAH0994930.1"/>
    <property type="molecule type" value="Genomic_DNA"/>
</dbReference>
<proteinExistence type="predicted"/>
<gene>
    <name evidence="3" type="ORF">EMA8858_01045</name>
</gene>
<evidence type="ECO:0000313" key="4">
    <source>
        <dbReference type="Proteomes" id="UP000837932"/>
    </source>
</evidence>
<dbReference type="Pfam" id="PF06713">
    <property type="entry name" value="bPH_4"/>
    <property type="match status" value="1"/>
</dbReference>
<reference evidence="3" key="1">
    <citation type="submission" date="2021-12" db="EMBL/GenBank/DDBJ databases">
        <authorList>
            <person name="Rodrigo-Torres L."/>
            <person name="Arahal R. D."/>
            <person name="Lucena T."/>
        </authorList>
    </citation>
    <scope>NUCLEOTIDE SEQUENCE</scope>
    <source>
        <strain evidence="3">CECT 8858</strain>
    </source>
</reference>
<feature type="transmembrane region" description="Helical" evidence="1">
    <location>
        <begin position="12"/>
        <end position="30"/>
    </location>
</feature>
<name>A0ABN8EPT0_9BACT</name>
<keyword evidence="1" id="KW-0812">Transmembrane</keyword>
<dbReference type="Proteomes" id="UP000837932">
    <property type="component" value="Unassembled WGS sequence"/>
</dbReference>
<organism evidence="3 4">
    <name type="scientific">Emticicia aquatica</name>
    <dbReference type="NCBI Taxonomy" id="1681835"/>
    <lineage>
        <taxon>Bacteria</taxon>
        <taxon>Pseudomonadati</taxon>
        <taxon>Bacteroidota</taxon>
        <taxon>Cytophagia</taxon>
        <taxon>Cytophagales</taxon>
        <taxon>Leadbetterellaceae</taxon>
        <taxon>Emticicia</taxon>
    </lineage>
</organism>
<sequence>MTKKVYQSKIGIELIIPVIIVFGGILLITVNKKTTWIEIVILLLVIFFIIHLFVATYYIIEGNKLTIKCGFIFTQTIDILTIKKISETNNPLSSPATSLDRLEIAFGKYDSILISPKHKHEFISDITSINSDIEVLYKKV</sequence>
<comment type="caution">
    <text evidence="3">The sequence shown here is derived from an EMBL/GenBank/DDBJ whole genome shotgun (WGS) entry which is preliminary data.</text>
</comment>
<evidence type="ECO:0000313" key="3">
    <source>
        <dbReference type="EMBL" id="CAH0994930.1"/>
    </source>
</evidence>
<evidence type="ECO:0000256" key="1">
    <source>
        <dbReference type="SAM" id="Phobius"/>
    </source>
</evidence>
<keyword evidence="4" id="KW-1185">Reference proteome</keyword>
<dbReference type="InterPro" id="IPR009589">
    <property type="entry name" value="PH_YyaB-like"/>
</dbReference>
<evidence type="ECO:0000259" key="2">
    <source>
        <dbReference type="Pfam" id="PF06713"/>
    </source>
</evidence>
<accession>A0ABN8EPT0</accession>
<protein>
    <recommendedName>
        <fullName evidence="2">Uncharacterized protein YyaB-like PH domain-containing protein</fullName>
    </recommendedName>
</protein>
<keyword evidence="1" id="KW-0472">Membrane</keyword>
<dbReference type="RefSeq" id="WP_238805136.1">
    <property type="nucleotide sequence ID" value="NZ_CAKLPY010000001.1"/>
</dbReference>
<keyword evidence="1" id="KW-1133">Transmembrane helix</keyword>
<feature type="domain" description="Uncharacterized protein YyaB-like PH" evidence="2">
    <location>
        <begin position="56"/>
        <end position="130"/>
    </location>
</feature>
<feature type="transmembrane region" description="Helical" evidence="1">
    <location>
        <begin position="36"/>
        <end position="60"/>
    </location>
</feature>